<name>A0A518BDM5_9BACT</name>
<accession>A0A518BDM5</accession>
<feature type="transmembrane region" description="Helical" evidence="1">
    <location>
        <begin position="94"/>
        <end position="119"/>
    </location>
</feature>
<evidence type="ECO:0000256" key="2">
    <source>
        <dbReference type="SAM" id="SignalP"/>
    </source>
</evidence>
<evidence type="ECO:0000313" key="4">
    <source>
        <dbReference type="Proteomes" id="UP000316921"/>
    </source>
</evidence>
<dbReference type="Proteomes" id="UP000316921">
    <property type="component" value="Chromosome"/>
</dbReference>
<protein>
    <submittedName>
        <fullName evidence="3">Uncharacterized protein</fullName>
    </submittedName>
</protein>
<dbReference type="KEGG" id="pbap:Pla133_01520"/>
<sequence precursor="true">MVRLASAIAVVLVSPLVAAAYGALHDQVTYTLSPEYYTHLKFDQFRIPAGMHDRVGVALVGVLATWWVGPPIGLCLAPFLALRRPAQRAPWRTGLARVGAALATVIGVAALCGALGYALGRPLAPTQEAAAALTPTGVTDPIAYLRVGSMHNASYLGGALGLVVAMGRQVVALWRERRQSA</sequence>
<proteinExistence type="predicted"/>
<evidence type="ECO:0000313" key="3">
    <source>
        <dbReference type="EMBL" id="QDU65089.1"/>
    </source>
</evidence>
<keyword evidence="1" id="KW-0472">Membrane</keyword>
<dbReference type="EMBL" id="CP036287">
    <property type="protein sequence ID" value="QDU65089.1"/>
    <property type="molecule type" value="Genomic_DNA"/>
</dbReference>
<evidence type="ECO:0000256" key="1">
    <source>
        <dbReference type="SAM" id="Phobius"/>
    </source>
</evidence>
<keyword evidence="1" id="KW-0812">Transmembrane</keyword>
<gene>
    <name evidence="3" type="ORF">Pla133_01520</name>
</gene>
<keyword evidence="2" id="KW-0732">Signal</keyword>
<reference evidence="3 4" key="1">
    <citation type="submission" date="2019-02" db="EMBL/GenBank/DDBJ databases">
        <title>Deep-cultivation of Planctomycetes and their phenomic and genomic characterization uncovers novel biology.</title>
        <authorList>
            <person name="Wiegand S."/>
            <person name="Jogler M."/>
            <person name="Boedeker C."/>
            <person name="Pinto D."/>
            <person name="Vollmers J."/>
            <person name="Rivas-Marin E."/>
            <person name="Kohn T."/>
            <person name="Peeters S.H."/>
            <person name="Heuer A."/>
            <person name="Rast P."/>
            <person name="Oberbeckmann S."/>
            <person name="Bunk B."/>
            <person name="Jeske O."/>
            <person name="Meyerdierks A."/>
            <person name="Storesund J.E."/>
            <person name="Kallscheuer N."/>
            <person name="Luecker S."/>
            <person name="Lage O.M."/>
            <person name="Pohl T."/>
            <person name="Merkel B.J."/>
            <person name="Hornburger P."/>
            <person name="Mueller R.-W."/>
            <person name="Bruemmer F."/>
            <person name="Labrenz M."/>
            <person name="Spormann A.M."/>
            <person name="Op den Camp H."/>
            <person name="Overmann J."/>
            <person name="Amann R."/>
            <person name="Jetten M.S.M."/>
            <person name="Mascher T."/>
            <person name="Medema M.H."/>
            <person name="Devos D.P."/>
            <person name="Kaster A.-K."/>
            <person name="Ovreas L."/>
            <person name="Rohde M."/>
            <person name="Galperin M.Y."/>
            <person name="Jogler C."/>
        </authorList>
    </citation>
    <scope>NUCLEOTIDE SEQUENCE [LARGE SCALE GENOMIC DNA]</scope>
    <source>
        <strain evidence="3 4">Pla133</strain>
    </source>
</reference>
<dbReference type="AlphaFoldDB" id="A0A518BDM5"/>
<organism evidence="3 4">
    <name type="scientific">Engelhardtia mirabilis</name>
    <dbReference type="NCBI Taxonomy" id="2528011"/>
    <lineage>
        <taxon>Bacteria</taxon>
        <taxon>Pseudomonadati</taxon>
        <taxon>Planctomycetota</taxon>
        <taxon>Planctomycetia</taxon>
        <taxon>Planctomycetia incertae sedis</taxon>
        <taxon>Engelhardtia</taxon>
    </lineage>
</organism>
<keyword evidence="4" id="KW-1185">Reference proteome</keyword>
<feature type="transmembrane region" description="Helical" evidence="1">
    <location>
        <begin position="153"/>
        <end position="174"/>
    </location>
</feature>
<feature type="transmembrane region" description="Helical" evidence="1">
    <location>
        <begin position="55"/>
        <end position="82"/>
    </location>
</feature>
<feature type="signal peptide" evidence="2">
    <location>
        <begin position="1"/>
        <end position="19"/>
    </location>
</feature>
<feature type="chain" id="PRO_5022124628" evidence="2">
    <location>
        <begin position="20"/>
        <end position="181"/>
    </location>
</feature>
<keyword evidence="1" id="KW-1133">Transmembrane helix</keyword>
<dbReference type="RefSeq" id="WP_145061377.1">
    <property type="nucleotide sequence ID" value="NZ_CP036287.1"/>
</dbReference>